<evidence type="ECO:0000313" key="4">
    <source>
        <dbReference type="Proteomes" id="UP001470230"/>
    </source>
</evidence>
<reference evidence="3 4" key="1">
    <citation type="submission" date="2024-04" db="EMBL/GenBank/DDBJ databases">
        <title>Tritrichomonas musculus Genome.</title>
        <authorList>
            <person name="Alves-Ferreira E."/>
            <person name="Grigg M."/>
            <person name="Lorenzi H."/>
            <person name="Galac M."/>
        </authorList>
    </citation>
    <scope>NUCLEOTIDE SEQUENCE [LARGE SCALE GENOMIC DNA]</scope>
    <source>
        <strain evidence="3 4">EAF2021</strain>
    </source>
</reference>
<feature type="region of interest" description="Disordered" evidence="1">
    <location>
        <begin position="236"/>
        <end position="281"/>
    </location>
</feature>
<keyword evidence="4" id="KW-1185">Reference proteome</keyword>
<feature type="compositionally biased region" description="Polar residues" evidence="1">
    <location>
        <begin position="1"/>
        <end position="17"/>
    </location>
</feature>
<feature type="compositionally biased region" description="Low complexity" evidence="1">
    <location>
        <begin position="271"/>
        <end position="281"/>
    </location>
</feature>
<sequence length="323" mass="36580">MMSNNRNGQDQRSSTRSAGAGPMSSFPQYVDSSLTEMPTMWQGQNAISYATNAGNIPNHYDPTDEISFDDADNDLPMYWWYLSNEDKQGYLSLKNDIKPFITRTVRKDKAKKFVSILYRINSYIYSGAISQTSYRALVCGLVWLDDAKKEACAVCTRQLTKLISRCKSSVNDLFKSLGLSNVENTTDYAAKLTNYFPFLKDNCIEIRQWTIRAKINVVHVNKTSNHGRNREIPIISSRSTENRRGAISRSLNRGNSITKLPQNDNTQSIFNSNNGNQSAANSLENQDVPKYIHQESIPQPTMNFFDCLADDCFDDLDGMSIFE</sequence>
<organism evidence="3 4">
    <name type="scientific">Tritrichomonas musculus</name>
    <dbReference type="NCBI Taxonomy" id="1915356"/>
    <lineage>
        <taxon>Eukaryota</taxon>
        <taxon>Metamonada</taxon>
        <taxon>Parabasalia</taxon>
        <taxon>Tritrichomonadida</taxon>
        <taxon>Tritrichomonadidae</taxon>
        <taxon>Tritrichomonas</taxon>
    </lineage>
</organism>
<dbReference type="Proteomes" id="UP001470230">
    <property type="component" value="Unassembled WGS sequence"/>
</dbReference>
<name>A0ABR2K725_9EUKA</name>
<accession>A0ABR2K725</accession>
<proteinExistence type="predicted"/>
<dbReference type="InterPro" id="IPR018845">
    <property type="entry name" value="Initiator-bd"/>
</dbReference>
<evidence type="ECO:0000313" key="3">
    <source>
        <dbReference type="EMBL" id="KAK8885860.1"/>
    </source>
</evidence>
<dbReference type="Pfam" id="PF10416">
    <property type="entry name" value="IBD"/>
    <property type="match status" value="1"/>
</dbReference>
<dbReference type="EMBL" id="JAPFFF010000007">
    <property type="protein sequence ID" value="KAK8885860.1"/>
    <property type="molecule type" value="Genomic_DNA"/>
</dbReference>
<feature type="domain" description="Initiator binding" evidence="2">
    <location>
        <begin position="85"/>
        <end position="214"/>
    </location>
</feature>
<evidence type="ECO:0000256" key="1">
    <source>
        <dbReference type="SAM" id="MobiDB-lite"/>
    </source>
</evidence>
<feature type="compositionally biased region" description="Polar residues" evidence="1">
    <location>
        <begin position="249"/>
        <end position="270"/>
    </location>
</feature>
<gene>
    <name evidence="3" type="ORF">M9Y10_041317</name>
</gene>
<comment type="caution">
    <text evidence="3">The sequence shown here is derived from an EMBL/GenBank/DDBJ whole genome shotgun (WGS) entry which is preliminary data.</text>
</comment>
<protein>
    <recommendedName>
        <fullName evidence="2">Initiator binding domain-containing protein</fullName>
    </recommendedName>
</protein>
<feature type="region of interest" description="Disordered" evidence="1">
    <location>
        <begin position="1"/>
        <end position="24"/>
    </location>
</feature>
<evidence type="ECO:0000259" key="2">
    <source>
        <dbReference type="Pfam" id="PF10416"/>
    </source>
</evidence>